<evidence type="ECO:0000313" key="1">
    <source>
        <dbReference type="EMBL" id="GAA5810445.1"/>
    </source>
</evidence>
<sequence>MSLASCCNVLNFKGAEKRKKSLPVKIAPKTKNAIEAEAIPNQPDRPRMQSVPELRGLQRRPSVCYYRVVLPPIAMPINQRELTNDVNQVRVCIPPASYYCRLQPVYVRRPPPYYYVQRYYPQRQHYPYPPFPQR</sequence>
<protein>
    <submittedName>
        <fullName evidence="1">Uncharacterized protein</fullName>
    </submittedName>
</protein>
<gene>
    <name evidence="1" type="ORF">MFLAVUS_003866</name>
</gene>
<evidence type="ECO:0000313" key="2">
    <source>
        <dbReference type="Proteomes" id="UP001473302"/>
    </source>
</evidence>
<dbReference type="EMBL" id="BAABUK010000007">
    <property type="protein sequence ID" value="GAA5810445.1"/>
    <property type="molecule type" value="Genomic_DNA"/>
</dbReference>
<keyword evidence="2" id="KW-1185">Reference proteome</keyword>
<dbReference type="Proteomes" id="UP001473302">
    <property type="component" value="Unassembled WGS sequence"/>
</dbReference>
<comment type="caution">
    <text evidence="1">The sequence shown here is derived from an EMBL/GenBank/DDBJ whole genome shotgun (WGS) entry which is preliminary data.</text>
</comment>
<accession>A0ABP9YUB7</accession>
<proteinExistence type="predicted"/>
<name>A0ABP9YUB7_9FUNG</name>
<organism evidence="1 2">
    <name type="scientific">Mucor flavus</name>
    <dbReference type="NCBI Taxonomy" id="439312"/>
    <lineage>
        <taxon>Eukaryota</taxon>
        <taxon>Fungi</taxon>
        <taxon>Fungi incertae sedis</taxon>
        <taxon>Mucoromycota</taxon>
        <taxon>Mucoromycotina</taxon>
        <taxon>Mucoromycetes</taxon>
        <taxon>Mucorales</taxon>
        <taxon>Mucorineae</taxon>
        <taxon>Mucoraceae</taxon>
        <taxon>Mucor</taxon>
    </lineage>
</organism>
<reference evidence="1 2" key="1">
    <citation type="submission" date="2024-04" db="EMBL/GenBank/DDBJ databases">
        <title>genome sequences of Mucor flavus KT1a and Helicostylum pulchrum KT1b strains isolated from the surface of a dry-aged beef.</title>
        <authorList>
            <person name="Toyotome T."/>
            <person name="Hosono M."/>
            <person name="Torimaru M."/>
            <person name="Fukuda K."/>
            <person name="Mikami N."/>
        </authorList>
    </citation>
    <scope>NUCLEOTIDE SEQUENCE [LARGE SCALE GENOMIC DNA]</scope>
    <source>
        <strain evidence="1 2">KT1a</strain>
    </source>
</reference>